<feature type="compositionally biased region" description="Polar residues" evidence="1">
    <location>
        <begin position="43"/>
        <end position="57"/>
    </location>
</feature>
<feature type="compositionally biased region" description="Pro residues" evidence="1">
    <location>
        <begin position="16"/>
        <end position="26"/>
    </location>
</feature>
<evidence type="ECO:0000313" key="2">
    <source>
        <dbReference type="EMBL" id="CAD7415907.1"/>
    </source>
</evidence>
<name>A0A7R9DM90_TIMPO</name>
<reference evidence="2" key="1">
    <citation type="submission" date="2020-11" db="EMBL/GenBank/DDBJ databases">
        <authorList>
            <person name="Tran Van P."/>
        </authorList>
    </citation>
    <scope>NUCLEOTIDE SEQUENCE</scope>
</reference>
<dbReference type="AlphaFoldDB" id="A0A7R9DM90"/>
<feature type="region of interest" description="Disordered" evidence="1">
    <location>
        <begin position="1"/>
        <end position="84"/>
    </location>
</feature>
<dbReference type="EMBL" id="OD010073">
    <property type="protein sequence ID" value="CAD7415907.1"/>
    <property type="molecule type" value="Genomic_DNA"/>
</dbReference>
<gene>
    <name evidence="2" type="ORF">TPSB3V08_LOCUS10649</name>
</gene>
<feature type="compositionally biased region" description="Polar residues" evidence="1">
    <location>
        <begin position="67"/>
        <end position="79"/>
    </location>
</feature>
<proteinExistence type="predicted"/>
<evidence type="ECO:0000256" key="1">
    <source>
        <dbReference type="SAM" id="MobiDB-lite"/>
    </source>
</evidence>
<sequence length="144" mass="14961">MESCYIGGKLCSSKMKPPPPIAPKPRPWSMVADRKSGEFSLPSDGSSSNTSAANTPDSGDALDESTDSGVASMGSNSVCGATEKRSVRELAANLNKHGGGEPESRSADSAHDIGAVNWKAGLVLSQLEGKAVRVSWLEDEVVNV</sequence>
<protein>
    <submittedName>
        <fullName evidence="2">Uncharacterized protein</fullName>
    </submittedName>
</protein>
<organism evidence="2">
    <name type="scientific">Timema poppense</name>
    <name type="common">Walking stick</name>
    <dbReference type="NCBI Taxonomy" id="170557"/>
    <lineage>
        <taxon>Eukaryota</taxon>
        <taxon>Metazoa</taxon>
        <taxon>Ecdysozoa</taxon>
        <taxon>Arthropoda</taxon>
        <taxon>Hexapoda</taxon>
        <taxon>Insecta</taxon>
        <taxon>Pterygota</taxon>
        <taxon>Neoptera</taxon>
        <taxon>Polyneoptera</taxon>
        <taxon>Phasmatodea</taxon>
        <taxon>Timematodea</taxon>
        <taxon>Timematoidea</taxon>
        <taxon>Timematidae</taxon>
        <taxon>Timema</taxon>
    </lineage>
</organism>
<accession>A0A7R9DM90</accession>